<accession>A0A3L8P2B6</accession>
<gene>
    <name evidence="8" type="ORF">D9V37_11000</name>
</gene>
<dbReference type="InterPro" id="IPR051401">
    <property type="entry name" value="GtrA_CellWall_Glycosyl"/>
</dbReference>
<dbReference type="PANTHER" id="PTHR38459:SF1">
    <property type="entry name" value="PROPHAGE BACTOPRENOL-LINKED GLUCOSE TRANSLOCASE HOMOLOG"/>
    <property type="match status" value="1"/>
</dbReference>
<proteinExistence type="inferred from homology"/>
<feature type="transmembrane region" description="Helical" evidence="6">
    <location>
        <begin position="71"/>
        <end position="93"/>
    </location>
</feature>
<dbReference type="EMBL" id="RDBE01000007">
    <property type="protein sequence ID" value="RLV49092.1"/>
    <property type="molecule type" value="Genomic_DNA"/>
</dbReference>
<keyword evidence="3 6" id="KW-0812">Transmembrane</keyword>
<keyword evidence="4 6" id="KW-1133">Transmembrane helix</keyword>
<evidence type="ECO:0000256" key="6">
    <source>
        <dbReference type="SAM" id="Phobius"/>
    </source>
</evidence>
<name>A0A3L8P2B6_9ACTN</name>
<dbReference type="AlphaFoldDB" id="A0A3L8P2B6"/>
<reference evidence="8 9" key="1">
    <citation type="submission" date="2018-10" db="EMBL/GenBank/DDBJ databases">
        <title>Marmoricola sp. 4Q3S-7 whole genome shotgun sequence.</title>
        <authorList>
            <person name="Li F."/>
        </authorList>
    </citation>
    <scope>NUCLEOTIDE SEQUENCE [LARGE SCALE GENOMIC DNA]</scope>
    <source>
        <strain evidence="8 9">4Q3S-7</strain>
    </source>
</reference>
<feature type="domain" description="GtrA/DPMS transmembrane" evidence="7">
    <location>
        <begin position="7"/>
        <end position="128"/>
    </location>
</feature>
<dbReference type="RefSeq" id="WP_121806195.1">
    <property type="nucleotide sequence ID" value="NZ_RDBE01000007.1"/>
</dbReference>
<keyword evidence="9" id="KW-1185">Reference proteome</keyword>
<dbReference type="PANTHER" id="PTHR38459">
    <property type="entry name" value="PROPHAGE BACTOPRENOL-LINKED GLUCOSE TRANSLOCASE HOMOLOG"/>
    <property type="match status" value="1"/>
</dbReference>
<evidence type="ECO:0000256" key="4">
    <source>
        <dbReference type="ARBA" id="ARBA00022989"/>
    </source>
</evidence>
<protein>
    <submittedName>
        <fullName evidence="8">GtrA family protein</fullName>
    </submittedName>
</protein>
<dbReference type="OrthoDB" id="9807815at2"/>
<dbReference type="Pfam" id="PF04138">
    <property type="entry name" value="GtrA_DPMS_TM"/>
    <property type="match status" value="1"/>
</dbReference>
<comment type="similarity">
    <text evidence="2">Belongs to the GtrA family.</text>
</comment>
<evidence type="ECO:0000256" key="5">
    <source>
        <dbReference type="ARBA" id="ARBA00023136"/>
    </source>
</evidence>
<evidence type="ECO:0000256" key="3">
    <source>
        <dbReference type="ARBA" id="ARBA00022692"/>
    </source>
</evidence>
<feature type="transmembrane region" description="Helical" evidence="6">
    <location>
        <begin position="30"/>
        <end position="51"/>
    </location>
</feature>
<dbReference type="Proteomes" id="UP000281708">
    <property type="component" value="Unassembled WGS sequence"/>
</dbReference>
<evidence type="ECO:0000256" key="1">
    <source>
        <dbReference type="ARBA" id="ARBA00004141"/>
    </source>
</evidence>
<sequence>MTRLVARFGAVGILAFLVDTGVFNLMRLVVGAGPLTSKTISVIVATTVAYLGNRAWTFEGRTRHRVAREYVLFFAFNGIGLLISLACLGLSSYVLGLRDPVAENISSNVVGLGLGTLFRLWAYQRWVFPHVEPSTDPEYADASHDEVPLPTGPTSWEVAVHHATMVNGHGRDHHDRPYR</sequence>
<comment type="subcellular location">
    <subcellularLocation>
        <location evidence="1">Membrane</location>
        <topology evidence="1">Multi-pass membrane protein</topology>
    </subcellularLocation>
</comment>
<evidence type="ECO:0000259" key="7">
    <source>
        <dbReference type="Pfam" id="PF04138"/>
    </source>
</evidence>
<dbReference type="GO" id="GO:0000271">
    <property type="term" value="P:polysaccharide biosynthetic process"/>
    <property type="evidence" value="ECO:0007669"/>
    <property type="project" value="InterPro"/>
</dbReference>
<evidence type="ECO:0000256" key="2">
    <source>
        <dbReference type="ARBA" id="ARBA00009399"/>
    </source>
</evidence>
<evidence type="ECO:0000313" key="8">
    <source>
        <dbReference type="EMBL" id="RLV49092.1"/>
    </source>
</evidence>
<evidence type="ECO:0000313" key="9">
    <source>
        <dbReference type="Proteomes" id="UP000281708"/>
    </source>
</evidence>
<comment type="caution">
    <text evidence="8">The sequence shown here is derived from an EMBL/GenBank/DDBJ whole genome shotgun (WGS) entry which is preliminary data.</text>
</comment>
<keyword evidence="5 6" id="KW-0472">Membrane</keyword>
<dbReference type="InterPro" id="IPR007267">
    <property type="entry name" value="GtrA_DPMS_TM"/>
</dbReference>
<organism evidence="8 9">
    <name type="scientific">Nocardioides mangrovicus</name>
    <dbReference type="NCBI Taxonomy" id="2478913"/>
    <lineage>
        <taxon>Bacteria</taxon>
        <taxon>Bacillati</taxon>
        <taxon>Actinomycetota</taxon>
        <taxon>Actinomycetes</taxon>
        <taxon>Propionibacteriales</taxon>
        <taxon>Nocardioidaceae</taxon>
        <taxon>Nocardioides</taxon>
    </lineage>
</organism>
<dbReference type="GO" id="GO:0005886">
    <property type="term" value="C:plasma membrane"/>
    <property type="evidence" value="ECO:0007669"/>
    <property type="project" value="TreeGrafter"/>
</dbReference>